<keyword evidence="6 11" id="KW-0695">RNA-directed DNA polymerase</keyword>
<dbReference type="CDD" id="cd01651">
    <property type="entry name" value="RT_G2_intron"/>
    <property type="match status" value="1"/>
</dbReference>
<evidence type="ECO:0000256" key="2">
    <source>
        <dbReference type="ARBA" id="ARBA00022679"/>
    </source>
</evidence>
<dbReference type="RefSeq" id="WP_320313357.1">
    <property type="nucleotide sequence ID" value="NZ_JAVIKH010000005.1"/>
</dbReference>
<name>A0ABU4W8W7_9FUSO</name>
<evidence type="ECO:0000256" key="7">
    <source>
        <dbReference type="ARBA" id="ARBA00023118"/>
    </source>
</evidence>
<dbReference type="InterPro" id="IPR003615">
    <property type="entry name" value="HNH_nuc"/>
</dbReference>
<feature type="domain" description="Reverse transcriptase" evidence="10">
    <location>
        <begin position="49"/>
        <end position="306"/>
    </location>
</feature>
<dbReference type="InterPro" id="IPR000123">
    <property type="entry name" value="Reverse_transcriptase_msDNA"/>
</dbReference>
<dbReference type="InterPro" id="IPR000477">
    <property type="entry name" value="RT_dom"/>
</dbReference>
<dbReference type="PROSITE" id="PS50878">
    <property type="entry name" value="RT_POL"/>
    <property type="match status" value="1"/>
</dbReference>
<dbReference type="NCBIfam" id="TIGR04416">
    <property type="entry name" value="group_II_RT_mat"/>
    <property type="match status" value="1"/>
</dbReference>
<dbReference type="Pfam" id="PF00078">
    <property type="entry name" value="RVT_1"/>
    <property type="match status" value="1"/>
</dbReference>
<dbReference type="EC" id="2.7.7.49" evidence="1"/>
<keyword evidence="3 11" id="KW-0548">Nucleotidyltransferase</keyword>
<reference evidence="12" key="1">
    <citation type="submission" date="2023-07" db="EMBL/GenBank/DDBJ databases">
        <authorList>
            <person name="Colorado M.A."/>
            <person name="Villamil L.M."/>
            <person name="Melo J.F."/>
            <person name="Rodriguez J.A."/>
            <person name="Ruiz R.Y."/>
        </authorList>
    </citation>
    <scope>NUCLEOTIDE SEQUENCE [LARGE SCALE GENOMIC DNA]</scope>
    <source>
        <strain evidence="12">C33</strain>
    </source>
</reference>
<dbReference type="CDD" id="cd00085">
    <property type="entry name" value="HNHc"/>
    <property type="match status" value="1"/>
</dbReference>
<keyword evidence="7" id="KW-0051">Antiviral defense</keyword>
<gene>
    <name evidence="11" type="primary">ltrA</name>
    <name evidence="11" type="ORF">RFV38_05495</name>
</gene>
<evidence type="ECO:0000256" key="4">
    <source>
        <dbReference type="ARBA" id="ARBA00022723"/>
    </source>
</evidence>
<evidence type="ECO:0000259" key="10">
    <source>
        <dbReference type="PROSITE" id="PS50878"/>
    </source>
</evidence>
<dbReference type="InterPro" id="IPR051083">
    <property type="entry name" value="GrpII_Intron_Splice-Mob/Def"/>
</dbReference>
<evidence type="ECO:0000256" key="8">
    <source>
        <dbReference type="ARBA" id="ARBA00034120"/>
    </source>
</evidence>
<comment type="catalytic activity">
    <reaction evidence="9">
        <text>DNA(n) + a 2'-deoxyribonucleoside 5'-triphosphate = DNA(n+1) + diphosphate</text>
        <dbReference type="Rhea" id="RHEA:22508"/>
        <dbReference type="Rhea" id="RHEA-COMP:17339"/>
        <dbReference type="Rhea" id="RHEA-COMP:17340"/>
        <dbReference type="ChEBI" id="CHEBI:33019"/>
        <dbReference type="ChEBI" id="CHEBI:61560"/>
        <dbReference type="ChEBI" id="CHEBI:173112"/>
        <dbReference type="EC" id="2.7.7.49"/>
    </reaction>
</comment>
<accession>A0ABU4W8W7</accession>
<keyword evidence="5" id="KW-0460">Magnesium</keyword>
<organism evidence="11 12">
    <name type="scientific">Candidatus Cetobacterium colombiensis</name>
    <dbReference type="NCBI Taxonomy" id="3073100"/>
    <lineage>
        <taxon>Bacteria</taxon>
        <taxon>Fusobacteriati</taxon>
        <taxon>Fusobacteriota</taxon>
        <taxon>Fusobacteriia</taxon>
        <taxon>Fusobacteriales</taxon>
        <taxon>Fusobacteriaceae</taxon>
        <taxon>Cetobacterium</taxon>
    </lineage>
</organism>
<keyword evidence="2 11" id="KW-0808">Transferase</keyword>
<dbReference type="Proteomes" id="UP001279681">
    <property type="component" value="Unassembled WGS sequence"/>
</dbReference>
<comment type="similarity">
    <text evidence="8">Belongs to the bacterial reverse transcriptase family.</text>
</comment>
<dbReference type="PANTHER" id="PTHR34047">
    <property type="entry name" value="NUCLEAR INTRON MATURASE 1, MITOCHONDRIAL-RELATED"/>
    <property type="match status" value="1"/>
</dbReference>
<evidence type="ECO:0000256" key="5">
    <source>
        <dbReference type="ARBA" id="ARBA00022842"/>
    </source>
</evidence>
<dbReference type="GO" id="GO:0003964">
    <property type="term" value="F:RNA-directed DNA polymerase activity"/>
    <property type="evidence" value="ECO:0007669"/>
    <property type="project" value="UniProtKB-KW"/>
</dbReference>
<evidence type="ECO:0000313" key="12">
    <source>
        <dbReference type="Proteomes" id="UP001279681"/>
    </source>
</evidence>
<evidence type="ECO:0000256" key="3">
    <source>
        <dbReference type="ARBA" id="ARBA00022695"/>
    </source>
</evidence>
<proteinExistence type="inferred from homology"/>
<comment type="caution">
    <text evidence="11">The sequence shown here is derived from an EMBL/GenBank/DDBJ whole genome shotgun (WGS) entry which is preliminary data.</text>
</comment>
<evidence type="ECO:0000256" key="1">
    <source>
        <dbReference type="ARBA" id="ARBA00012493"/>
    </source>
</evidence>
<protein>
    <recommendedName>
        <fullName evidence="1">RNA-directed DNA polymerase</fullName>
        <ecNumber evidence="1">2.7.7.49</ecNumber>
    </recommendedName>
</protein>
<dbReference type="InterPro" id="IPR002711">
    <property type="entry name" value="HNH"/>
</dbReference>
<dbReference type="EMBL" id="JAVIKH010000005">
    <property type="protein sequence ID" value="MDX8335953.1"/>
    <property type="molecule type" value="Genomic_DNA"/>
</dbReference>
<sequence>MSLIDKIVDESNIREAIYSLKSNKGSKTPGVNGETIKDILNNEDEIVKRIKYELKGKYIPGKVKRVEIPKRDGGVRPLGIPEIYDRVVQMCIKQILEPIFEKEFYQNSFGFRVGHSTEHAIALCYHMVNMSKLHFVVDIDIKGFFDNINHKKLIKQLQRFKLIDNKILSIIKCMLKVETVLPNKEIILSEKGTPQGGVLSPLLSNIVLNELDWWIHSQWSGIKTKREYFNASTKSRALKETNLTEVKIVRYADDFKLFCRDRASAEKMFKLVKIFLKDRLKLDISEKKSKIVNLRKGYSYFLGIKFKAIKNRGKYTARSFVSEIATKGIQKMTKEQIKEIQKRPTAQAVLLFNSKIRGVQDYYRMATMVSIDFSKIGYIINKSLINRLGKPSNKRDKKYKLRYKGYNHQVWNVADVTLFTLQACKFKIPKLFSAKNKVMIEDKVELDSVADDLQLRSKLRHMRNSICDITGEYIGGRDDFYVHWIIPKEHGGTDNIENLMILHSSFKTILNSENKEDYYKDNENYQKLLETLSKYK</sequence>
<dbReference type="PANTHER" id="PTHR34047:SF8">
    <property type="entry name" value="PROTEIN YKFC"/>
    <property type="match status" value="1"/>
</dbReference>
<keyword evidence="4" id="KW-0479">Metal-binding</keyword>
<dbReference type="SUPFAM" id="SSF56672">
    <property type="entry name" value="DNA/RNA polymerases"/>
    <property type="match status" value="1"/>
</dbReference>
<dbReference type="InterPro" id="IPR030931">
    <property type="entry name" value="Group_II_RT_mat"/>
</dbReference>
<evidence type="ECO:0000256" key="9">
    <source>
        <dbReference type="ARBA" id="ARBA00048173"/>
    </source>
</evidence>
<evidence type="ECO:0000313" key="11">
    <source>
        <dbReference type="EMBL" id="MDX8335953.1"/>
    </source>
</evidence>
<dbReference type="PRINTS" id="PR00866">
    <property type="entry name" value="RNADNAPOLMS"/>
</dbReference>
<dbReference type="InterPro" id="IPR043502">
    <property type="entry name" value="DNA/RNA_pol_sf"/>
</dbReference>
<dbReference type="Pfam" id="PF01844">
    <property type="entry name" value="HNH"/>
    <property type="match status" value="1"/>
</dbReference>
<keyword evidence="12" id="KW-1185">Reference proteome</keyword>
<evidence type="ECO:0000256" key="6">
    <source>
        <dbReference type="ARBA" id="ARBA00022918"/>
    </source>
</evidence>